<feature type="region of interest" description="Disordered" evidence="1">
    <location>
        <begin position="849"/>
        <end position="904"/>
    </location>
</feature>
<evidence type="ECO:0000256" key="1">
    <source>
        <dbReference type="SAM" id="MobiDB-lite"/>
    </source>
</evidence>
<dbReference type="InParanoid" id="A0A165E0G6"/>
<dbReference type="Pfam" id="PF23588">
    <property type="entry name" value="HTH_CHD1_Hrp3"/>
    <property type="match status" value="1"/>
</dbReference>
<feature type="compositionally biased region" description="Polar residues" evidence="1">
    <location>
        <begin position="274"/>
        <end position="300"/>
    </location>
</feature>
<evidence type="ECO:0000259" key="2">
    <source>
        <dbReference type="Pfam" id="PF23588"/>
    </source>
</evidence>
<feature type="region of interest" description="Disordered" evidence="1">
    <location>
        <begin position="248"/>
        <end position="309"/>
    </location>
</feature>
<gene>
    <name evidence="3" type="ORF">EXIGLDRAFT_698984</name>
</gene>
<evidence type="ECO:0000313" key="3">
    <source>
        <dbReference type="EMBL" id="KZV85803.1"/>
    </source>
</evidence>
<dbReference type="PANTHER" id="PTHR48125">
    <property type="entry name" value="LP07818P1"/>
    <property type="match status" value="1"/>
</dbReference>
<name>A0A165E0G6_EXIGL</name>
<dbReference type="PANTHER" id="PTHR48125:SF12">
    <property type="entry name" value="AT HOOK TRANSCRIPTION FACTOR FAMILY-RELATED"/>
    <property type="match status" value="1"/>
</dbReference>
<keyword evidence="4" id="KW-1185">Reference proteome</keyword>
<evidence type="ECO:0000313" key="4">
    <source>
        <dbReference type="Proteomes" id="UP000077266"/>
    </source>
</evidence>
<feature type="compositionally biased region" description="Low complexity" evidence="1">
    <location>
        <begin position="864"/>
        <end position="878"/>
    </location>
</feature>
<organism evidence="3 4">
    <name type="scientific">Exidia glandulosa HHB12029</name>
    <dbReference type="NCBI Taxonomy" id="1314781"/>
    <lineage>
        <taxon>Eukaryota</taxon>
        <taxon>Fungi</taxon>
        <taxon>Dikarya</taxon>
        <taxon>Basidiomycota</taxon>
        <taxon>Agaricomycotina</taxon>
        <taxon>Agaricomycetes</taxon>
        <taxon>Auriculariales</taxon>
        <taxon>Exidiaceae</taxon>
        <taxon>Exidia</taxon>
    </lineage>
</organism>
<dbReference type="Gene3D" id="1.10.10.60">
    <property type="entry name" value="Homeodomain-like"/>
    <property type="match status" value="1"/>
</dbReference>
<feature type="region of interest" description="Disordered" evidence="1">
    <location>
        <begin position="943"/>
        <end position="963"/>
    </location>
</feature>
<reference evidence="3 4" key="1">
    <citation type="journal article" date="2016" name="Mol. Biol. Evol.">
        <title>Comparative Genomics of Early-Diverging Mushroom-Forming Fungi Provides Insights into the Origins of Lignocellulose Decay Capabilities.</title>
        <authorList>
            <person name="Nagy L.G."/>
            <person name="Riley R."/>
            <person name="Tritt A."/>
            <person name="Adam C."/>
            <person name="Daum C."/>
            <person name="Floudas D."/>
            <person name="Sun H."/>
            <person name="Yadav J.S."/>
            <person name="Pangilinan J."/>
            <person name="Larsson K.H."/>
            <person name="Matsuura K."/>
            <person name="Barry K."/>
            <person name="Labutti K."/>
            <person name="Kuo R."/>
            <person name="Ohm R.A."/>
            <person name="Bhattacharya S.S."/>
            <person name="Shirouzu T."/>
            <person name="Yoshinaga Y."/>
            <person name="Martin F.M."/>
            <person name="Grigoriev I.V."/>
            <person name="Hibbett D.S."/>
        </authorList>
    </citation>
    <scope>NUCLEOTIDE SEQUENCE [LARGE SCALE GENOMIC DNA]</scope>
    <source>
        <strain evidence="3 4">HHB12029</strain>
    </source>
</reference>
<feature type="compositionally biased region" description="Polar residues" evidence="1">
    <location>
        <begin position="529"/>
        <end position="539"/>
    </location>
</feature>
<dbReference type="InterPro" id="IPR056302">
    <property type="entry name" value="CHD1-2/Hrp3_HTH"/>
</dbReference>
<feature type="compositionally biased region" description="Polar residues" evidence="1">
    <location>
        <begin position="248"/>
        <end position="257"/>
    </location>
</feature>
<dbReference type="STRING" id="1314781.A0A165E0G6"/>
<protein>
    <recommendedName>
        <fullName evidence="2">ATP-dependent helicase CHD1-2/hrp3 HTH domain-containing protein</fullName>
    </recommendedName>
</protein>
<dbReference type="Proteomes" id="UP000077266">
    <property type="component" value="Unassembled WGS sequence"/>
</dbReference>
<accession>A0A165E0G6</accession>
<dbReference type="EMBL" id="KV426176">
    <property type="protein sequence ID" value="KZV85803.1"/>
    <property type="molecule type" value="Genomic_DNA"/>
</dbReference>
<feature type="domain" description="ATP-dependent helicase CHD1-2/hrp3 HTH" evidence="2">
    <location>
        <begin position="1474"/>
        <end position="1506"/>
    </location>
</feature>
<sequence>MPASHSSDEDDEEDTSDYDPANSPSARGRGRGGHANTQGTQSQPPRRGTRHRRPPAPTEEISPQNGRAFTPLRIRSPTPPSLVPYFVVIQFASGHFRPVTVSYALDVAVTADQDPPLGFLIDSATRVGIDHPATEAFAYLLQGTGQDPLAQVYTSARLMDADFDYPDVATLVNDGILTWHGPLLEVGTRNEPRYSSTPMLVTSDVEEIRSAYALAETERIVSIVIAHADLIIPPHLFVFRTLETSRPASPQHEQYLSPQDHDRTLEPAVPRPQTPQESRTSDSRPATPSDTQQVNGQAPDQQPAADLSPDPMLRDIQLKYAAQRKEVRFYAEVAKGNRGHVHEDDNNRPRVGSAYASFRIIEIIDGVCKSMGLDFKNPSRSKVVELGSRNARHHVSPKEVCDALGCSFGTVKNHKVDLSREMLSEILDIVRADANNEQFAGRLDTFLHRDPITDRDDPCFKWSTVALKNILRPYQLRVKPRKDRTYIFTTLSESLWSPMLVLRQRAWAANIPDPPIWDSKVIVRCAQSAPRSQKSQTGHAQRPYVPQVPAPGAQHAAGGSSQRISSFSASLVPVAPADQGGREEHYSRGVSKPASNLRYKIASVPQQVSTNSKKRAVGTPVGGLAQYTVVFLPFAIHLNHLNFAKFPNVDALTASKASLGPMLAAAERYGLTFVFSFPKRDRSVQAALEQRITQQFHRFDLAYADADAVGSVHLPGQPHTAQQWTLLRTEKIRNRDLYKFHVEQTPFSSLDNKVLKKVTVTNNFIDGRTGYPVLYLAPLRTYLFGPIPNTADLSAAVVHALPANSSHHCFAWRALYALLSSVSSTEYAVPEDICQTVCLASSGAVSAAPAEQSTSTARHTEVVAGAAASGSSQRGAPAVPQPGVSRTVNASSNQTPQPAPARSRFLLPRAPVARIAVTLHQPAPPPSGSSHQAGASVIDVDSLDSPVESSGARGDGPAPPPAEVLQVDYSTPDSIRERQQLHNMFASRMVSALAKYNPLRPFFLRPIGPPRLTYGPLLEELFVKIHNTTQPLPEFDLRDALNIRQASRATIMASKGYSWQTSPANGPGIERAFLTDVVDYILERDTHWQMVFGYSIPVSSPLGCDAARSAEFHAHGAIFAWALAHYQVLPSISPFFVLFLLSGRDPSVLLDLGLVKLLDPESYKVLALWPASFSTPIPHIDRIAKNGVPPPAPPRELEDLHQHLGDLGVNLKTLNKRTPEQHVGWSIGLFSQVLLRLNLNVSQPAEWKAFYKGFTDPFFVTERDSVLTVLPYKDHAQLRSLVATLVGRTPSIDSWRRALTLDPTSTIRDQELKNRTLQLLVRYLGRSGHAGDPEEAFLEKVNSSHTLKVVTEDADLIRSRMLALACFSVPYFPTPGHAVRLRFIHLNPHSSSPRDIDNGETLAAYAERLEKYKEFTLSEGLPWTFHTCAGSIDVHVGDRFRELSSRAHGLKILYEYLNHLSTEEIYQCQLPVDNIRPTLNWSCEWGPPEDAMLLVSAFLHGFGNWELRNRLERAPVWLSQM</sequence>
<feature type="region of interest" description="Disordered" evidence="1">
    <location>
        <begin position="1"/>
        <end position="74"/>
    </location>
</feature>
<proteinExistence type="predicted"/>
<feature type="compositionally biased region" description="Polar residues" evidence="1">
    <location>
        <begin position="884"/>
        <end position="896"/>
    </location>
</feature>
<feature type="compositionally biased region" description="Acidic residues" evidence="1">
    <location>
        <begin position="8"/>
        <end position="17"/>
    </location>
</feature>
<feature type="region of interest" description="Disordered" evidence="1">
    <location>
        <begin position="528"/>
        <end position="560"/>
    </location>
</feature>